<keyword evidence="1" id="KW-0540">Nuclease</keyword>
<proteinExistence type="predicted"/>
<dbReference type="EMBL" id="JAHCMY010000024">
    <property type="protein sequence ID" value="MBS9525901.1"/>
    <property type="molecule type" value="Genomic_DNA"/>
</dbReference>
<reference evidence="1 2" key="1">
    <citation type="submission" date="2021-05" db="EMBL/GenBank/DDBJ databases">
        <authorList>
            <person name="Zhang Z.D."/>
            <person name="Osman G."/>
        </authorList>
    </citation>
    <scope>NUCLEOTIDE SEQUENCE [LARGE SCALE GENOMIC DNA]</scope>
    <source>
        <strain evidence="1 2">KCTC 32217</strain>
    </source>
</reference>
<dbReference type="GO" id="GO:0004519">
    <property type="term" value="F:endonuclease activity"/>
    <property type="evidence" value="ECO:0007669"/>
    <property type="project" value="UniProtKB-KW"/>
</dbReference>
<evidence type="ECO:0000313" key="2">
    <source>
        <dbReference type="Proteomes" id="UP001319104"/>
    </source>
</evidence>
<keyword evidence="1" id="KW-0255">Endonuclease</keyword>
<protein>
    <submittedName>
        <fullName evidence="1">HNH endonuclease</fullName>
    </submittedName>
</protein>
<keyword evidence="1" id="KW-0378">Hydrolase</keyword>
<organism evidence="1 2">
    <name type="scientific">Litoribacter ruber</name>
    <dbReference type="NCBI Taxonomy" id="702568"/>
    <lineage>
        <taxon>Bacteria</taxon>
        <taxon>Pseudomonadati</taxon>
        <taxon>Bacteroidota</taxon>
        <taxon>Cytophagia</taxon>
        <taxon>Cytophagales</taxon>
        <taxon>Cyclobacteriaceae</taxon>
        <taxon>Litoribacter</taxon>
    </lineage>
</organism>
<gene>
    <name evidence="1" type="ORF">KI659_17910</name>
</gene>
<sequence length="128" mass="15169">MSNKNWSNQSWTKNEKDNFYRLKPWRSLRKKYIEANPLDELKAQFDLVEAGEIVDHIISRSICPDLELEWDNLQTLSWYSHQQKTAVTRGVTTLKEYVQEMKNGKLQHVCTKEKKEKLLSLLNEKGMI</sequence>
<name>A0AAP2CJH8_9BACT</name>
<dbReference type="Proteomes" id="UP001319104">
    <property type="component" value="Unassembled WGS sequence"/>
</dbReference>
<comment type="caution">
    <text evidence="1">The sequence shown here is derived from an EMBL/GenBank/DDBJ whole genome shotgun (WGS) entry which is preliminary data.</text>
</comment>
<dbReference type="RefSeq" id="WP_213946761.1">
    <property type="nucleotide sequence ID" value="NZ_JAHCMY010000024.1"/>
</dbReference>
<accession>A0AAP2CJH8</accession>
<keyword evidence="2" id="KW-1185">Reference proteome</keyword>
<dbReference type="AlphaFoldDB" id="A0AAP2CJH8"/>
<evidence type="ECO:0000313" key="1">
    <source>
        <dbReference type="EMBL" id="MBS9525901.1"/>
    </source>
</evidence>